<evidence type="ECO:0000313" key="6">
    <source>
        <dbReference type="Proteomes" id="UP000283269"/>
    </source>
</evidence>
<organism evidence="5 6">
    <name type="scientific">Psilocybe cyanescens</name>
    <dbReference type="NCBI Taxonomy" id="93625"/>
    <lineage>
        <taxon>Eukaryota</taxon>
        <taxon>Fungi</taxon>
        <taxon>Dikarya</taxon>
        <taxon>Basidiomycota</taxon>
        <taxon>Agaricomycotina</taxon>
        <taxon>Agaricomycetes</taxon>
        <taxon>Agaricomycetidae</taxon>
        <taxon>Agaricales</taxon>
        <taxon>Agaricineae</taxon>
        <taxon>Strophariaceae</taxon>
        <taxon>Psilocybe</taxon>
    </lineage>
</organism>
<feature type="region of interest" description="Disordered" evidence="3">
    <location>
        <begin position="853"/>
        <end position="880"/>
    </location>
</feature>
<feature type="domain" description="GDP/GTP exchange factor Sec2 N-terminal" evidence="4">
    <location>
        <begin position="252"/>
        <end position="365"/>
    </location>
</feature>
<dbReference type="GO" id="GO:0051286">
    <property type="term" value="C:cell tip"/>
    <property type="evidence" value="ECO:0007669"/>
    <property type="project" value="TreeGrafter"/>
</dbReference>
<feature type="region of interest" description="Disordered" evidence="3">
    <location>
        <begin position="913"/>
        <end position="952"/>
    </location>
</feature>
<evidence type="ECO:0000256" key="3">
    <source>
        <dbReference type="SAM" id="MobiDB-lite"/>
    </source>
</evidence>
<dbReference type="SUPFAM" id="SSF144284">
    <property type="entry name" value="Sec2 N-terminal region"/>
    <property type="match status" value="1"/>
</dbReference>
<accession>A0A409WLG6</accession>
<dbReference type="Proteomes" id="UP000283269">
    <property type="component" value="Unassembled WGS sequence"/>
</dbReference>
<reference evidence="5 6" key="1">
    <citation type="journal article" date="2018" name="Evol. Lett.">
        <title>Horizontal gene cluster transfer increased hallucinogenic mushroom diversity.</title>
        <authorList>
            <person name="Reynolds H.T."/>
            <person name="Vijayakumar V."/>
            <person name="Gluck-Thaler E."/>
            <person name="Korotkin H.B."/>
            <person name="Matheny P.B."/>
            <person name="Slot J.C."/>
        </authorList>
    </citation>
    <scope>NUCLEOTIDE SEQUENCE [LARGE SCALE GENOMIC DNA]</scope>
    <source>
        <strain evidence="5 6">2631</strain>
    </source>
</reference>
<evidence type="ECO:0000313" key="5">
    <source>
        <dbReference type="EMBL" id="PPQ79332.1"/>
    </source>
</evidence>
<dbReference type="InterPro" id="IPR040351">
    <property type="entry name" value="RAB3IL/RAB3IP/Sec2"/>
</dbReference>
<feature type="coiled-coil region" evidence="2">
    <location>
        <begin position="338"/>
        <end position="365"/>
    </location>
</feature>
<dbReference type="PANTHER" id="PTHR14430">
    <property type="entry name" value="RABIN3-RELATED"/>
    <property type="match status" value="1"/>
</dbReference>
<name>A0A409WLG6_PSICY</name>
<feature type="region of interest" description="Disordered" evidence="3">
    <location>
        <begin position="715"/>
        <end position="742"/>
    </location>
</feature>
<dbReference type="InterPro" id="IPR009449">
    <property type="entry name" value="Sec2_N"/>
</dbReference>
<keyword evidence="1 2" id="KW-0175">Coiled coil</keyword>
<dbReference type="STRING" id="93625.A0A409WLG6"/>
<dbReference type="OrthoDB" id="1748564at2759"/>
<gene>
    <name evidence="5" type="ORF">CVT25_002562</name>
</gene>
<dbReference type="EMBL" id="NHYD01003377">
    <property type="protein sequence ID" value="PPQ79332.1"/>
    <property type="molecule type" value="Genomic_DNA"/>
</dbReference>
<evidence type="ECO:0000256" key="2">
    <source>
        <dbReference type="SAM" id="Coils"/>
    </source>
</evidence>
<dbReference type="PANTHER" id="PTHR14430:SF0">
    <property type="entry name" value="SEC2P DOMAIN-CONTAINING PROTEIN"/>
    <property type="match status" value="1"/>
</dbReference>
<dbReference type="GO" id="GO:0070319">
    <property type="term" value="C:Golgi to plasma membrane transport vesicle"/>
    <property type="evidence" value="ECO:0007669"/>
    <property type="project" value="TreeGrafter"/>
</dbReference>
<dbReference type="GO" id="GO:0006887">
    <property type="term" value="P:exocytosis"/>
    <property type="evidence" value="ECO:0007669"/>
    <property type="project" value="TreeGrafter"/>
</dbReference>
<protein>
    <recommendedName>
        <fullName evidence="4">GDP/GTP exchange factor Sec2 N-terminal domain-containing protein</fullName>
    </recommendedName>
</protein>
<dbReference type="AlphaFoldDB" id="A0A409WLG6"/>
<dbReference type="Pfam" id="PF06428">
    <property type="entry name" value="Sec2p"/>
    <property type="match status" value="1"/>
</dbReference>
<feature type="compositionally biased region" description="Basic and acidic residues" evidence="3">
    <location>
        <begin position="864"/>
        <end position="880"/>
    </location>
</feature>
<sequence length="1104" mass="123494">MVNITGTDDLKVGNVYVINISGTNQVWTVVNDDIYLRDYDSNNKQQLFKATLDSDNRWGFYSDAHGKRVNRNRYENVKCEDNYDTQGSWQCFVEIRQESSGKYKFYMTVYDNHRPLRKVSDSGGSYFTIQEKGDEVTIDFAIYLSYGLHIGLGVGMVRDNRKAIKNFRWTLHCSISNSKPSWHNLTLQMRRRQTLNTSRDSYSHAPSSARRDGSSPHSAAHQPENHLVSYPAKQRRPRVDKDAQDMVINSLRSQIQDLISQLELERTQHLSALNTGLLVEKSQVTAERTRLMEKATEEAAQRGQAGTARLAFEKDFDDLSASLFGQANYMVVEARYDKHLSERKVKHAEHALKSAEEARIQLMQAQSLAHSPYQDTFIAHLRILHQTSPNTPAMSTLLQLPFLSGLMTEAEDSEPTVRLDLAPSLNWLSRCSVLTAIHSGQLTFEPMSTAAFFAESTTHPASTTIAGINNSNDNIACALCGYQYSRHRTLLIPLVHPYIPRVMYTNHNLLHGAFFKKTNSGSNTQPSSLTTSSYRGHLGSHSSSQISIFRLASTSTSITSLPIPSVTRASSQPNSSAIPSSLASSSSNSITSHSQSRSQSSQPTTLYPLCMSGWCLHRLRTTCTLWAFARTGIVDKIWEEEVPPPPPPAVHYSCGERREWRQTTCTAEEEGGWGIASAIGKRCAILRSARRSLFSRTQGDCRLRSRLAARPSPILPLFPKRKEGRGRTAVAHAPPSPPPRAITEHTTAAEADTNASIPAHADAPHPLHGHLQSCRLYLLGTVTKRTLPNLHQQTCLSSLLGDKVGTATEKEKKKVYAVPPVPDWSTQPLPVSNVFVDAPVPGEEVEDPIAAKKVGGEEEEEIKEGDSAEKRDDKGDDKWADIDSPVTAIQASLPATEQDASETLFNADMKEEAVEREANEANDVKEKEKEAEESTPPKKTAEEKMEEEKRWGEKEEWEKANYVGDAKWGEQTWKEITRLRENISWGSRWWDKTVADYHYLFRIPEFALKDASLCFVVQLSTHIIFKFDHWLYGVFAINSACLFTNSPISSSISFTGKPGAGCSGTSIRSQYSENELLGRRPARWLRRSARSLVEEPTIVFFGDK</sequence>
<dbReference type="Gene3D" id="6.10.140.910">
    <property type="match status" value="1"/>
</dbReference>
<evidence type="ECO:0000259" key="4">
    <source>
        <dbReference type="Pfam" id="PF06428"/>
    </source>
</evidence>
<feature type="compositionally biased region" description="Polar residues" evidence="3">
    <location>
        <begin position="194"/>
        <end position="206"/>
    </location>
</feature>
<proteinExistence type="predicted"/>
<feature type="region of interest" description="Disordered" evidence="3">
    <location>
        <begin position="564"/>
        <end position="604"/>
    </location>
</feature>
<feature type="region of interest" description="Disordered" evidence="3">
    <location>
        <begin position="194"/>
        <end position="241"/>
    </location>
</feature>
<dbReference type="GO" id="GO:0005085">
    <property type="term" value="F:guanyl-nucleotide exchange factor activity"/>
    <property type="evidence" value="ECO:0007669"/>
    <property type="project" value="InterPro"/>
</dbReference>
<comment type="caution">
    <text evidence="5">The sequence shown here is derived from an EMBL/GenBank/DDBJ whole genome shotgun (WGS) entry which is preliminary data.</text>
</comment>
<keyword evidence="6" id="KW-1185">Reference proteome</keyword>
<evidence type="ECO:0000256" key="1">
    <source>
        <dbReference type="ARBA" id="ARBA00023054"/>
    </source>
</evidence>
<dbReference type="InParanoid" id="A0A409WLG6"/>